<dbReference type="InterPro" id="IPR013766">
    <property type="entry name" value="Thioredoxin_domain"/>
</dbReference>
<gene>
    <name evidence="8" type="ORF">GMBLW1_46640</name>
</gene>
<accession>A0A6C2YU20</accession>
<feature type="domain" description="Thioredoxin" evidence="7">
    <location>
        <begin position="26"/>
        <end position="190"/>
    </location>
</feature>
<dbReference type="EMBL" id="LR593887">
    <property type="protein sequence ID" value="VTS06419.1"/>
    <property type="molecule type" value="Genomic_DNA"/>
</dbReference>
<evidence type="ECO:0000256" key="3">
    <source>
        <dbReference type="ARBA" id="ARBA00023002"/>
    </source>
</evidence>
<dbReference type="FunFam" id="3.40.30.10:FF:000010">
    <property type="entry name" value="Glutathione peroxidase"/>
    <property type="match status" value="1"/>
</dbReference>
<feature type="chain" id="PRO_5033535109" description="Glutathione peroxidase" evidence="6">
    <location>
        <begin position="22"/>
        <end position="192"/>
    </location>
</feature>
<dbReference type="CDD" id="cd00340">
    <property type="entry name" value="GSH_Peroxidase"/>
    <property type="match status" value="1"/>
</dbReference>
<name>A0A6C2YU20_9BACT</name>
<dbReference type="PRINTS" id="PR01011">
    <property type="entry name" value="GLUTPROXDASE"/>
</dbReference>
<keyword evidence="6" id="KW-0732">Signal</keyword>
<dbReference type="Gene3D" id="3.40.30.10">
    <property type="entry name" value="Glutaredoxin"/>
    <property type="match status" value="1"/>
</dbReference>
<protein>
    <recommendedName>
        <fullName evidence="5">Glutathione peroxidase</fullName>
    </recommendedName>
</protein>
<evidence type="ECO:0000256" key="2">
    <source>
        <dbReference type="ARBA" id="ARBA00022559"/>
    </source>
</evidence>
<dbReference type="PANTHER" id="PTHR11592:SF78">
    <property type="entry name" value="GLUTATHIONE PEROXIDASE"/>
    <property type="match status" value="1"/>
</dbReference>
<evidence type="ECO:0000256" key="6">
    <source>
        <dbReference type="SAM" id="SignalP"/>
    </source>
</evidence>
<evidence type="ECO:0000313" key="9">
    <source>
        <dbReference type="Proteomes" id="UP000464378"/>
    </source>
</evidence>
<feature type="active site" evidence="4">
    <location>
        <position position="64"/>
    </location>
</feature>
<sequence length="192" mass="20927">MTRFLSLSVMTLAIAVGSLIAVEKESKPVSSPLDFTVKSIDGKQLDLSEYKGKVVLFVNVASRCGYTPQYEGLQKLYETYSKDGLVVIGVPANEFGAQEPGSDEEIAKFCKANYSVTFPMLSKIVVKGQGIAPLYDFLTSKDSNPNFAGPIGWNFEKFLINRKGEVVGRFKSGVAPDSDKLIEAIKKELAAK</sequence>
<dbReference type="InterPro" id="IPR029759">
    <property type="entry name" value="GPX_AS"/>
</dbReference>
<feature type="signal peptide" evidence="6">
    <location>
        <begin position="1"/>
        <end position="21"/>
    </location>
</feature>
<dbReference type="EMBL" id="LR586016">
    <property type="protein sequence ID" value="VIP04529.1"/>
    <property type="molecule type" value="Genomic_DNA"/>
</dbReference>
<dbReference type="InterPro" id="IPR036249">
    <property type="entry name" value="Thioredoxin-like_sf"/>
</dbReference>
<reference evidence="8" key="1">
    <citation type="submission" date="2019-04" db="EMBL/GenBank/DDBJ databases">
        <authorList>
            <consortium name="Science for Life Laboratories"/>
        </authorList>
    </citation>
    <scope>NUCLEOTIDE SEQUENCE</scope>
    <source>
        <strain evidence="8">MBLW1</strain>
    </source>
</reference>
<dbReference type="PIRSF" id="PIRSF000303">
    <property type="entry name" value="Glutathion_perox"/>
    <property type="match status" value="1"/>
</dbReference>
<dbReference type="RefSeq" id="WP_197740764.1">
    <property type="nucleotide sequence ID" value="NZ_LR593887.1"/>
</dbReference>
<organism evidence="8">
    <name type="scientific">Tuwongella immobilis</name>
    <dbReference type="NCBI Taxonomy" id="692036"/>
    <lineage>
        <taxon>Bacteria</taxon>
        <taxon>Pseudomonadati</taxon>
        <taxon>Planctomycetota</taxon>
        <taxon>Planctomycetia</taxon>
        <taxon>Gemmatales</taxon>
        <taxon>Gemmataceae</taxon>
        <taxon>Tuwongella</taxon>
    </lineage>
</organism>
<dbReference type="FunCoup" id="A0A6C2YU20">
    <property type="interactions" value="127"/>
</dbReference>
<keyword evidence="2 5" id="KW-0575">Peroxidase</keyword>
<evidence type="ECO:0000256" key="5">
    <source>
        <dbReference type="RuleBase" id="RU000499"/>
    </source>
</evidence>
<dbReference type="GO" id="GO:0004601">
    <property type="term" value="F:peroxidase activity"/>
    <property type="evidence" value="ECO:0007669"/>
    <property type="project" value="UniProtKB-KW"/>
</dbReference>
<evidence type="ECO:0000256" key="4">
    <source>
        <dbReference type="PIRSR" id="PIRSR000303-1"/>
    </source>
</evidence>
<evidence type="ECO:0000313" key="8">
    <source>
        <dbReference type="EMBL" id="VIP04529.1"/>
    </source>
</evidence>
<dbReference type="InterPro" id="IPR000889">
    <property type="entry name" value="Glutathione_peroxidase"/>
</dbReference>
<keyword evidence="3 5" id="KW-0560">Oxidoreductase</keyword>
<dbReference type="Proteomes" id="UP000464378">
    <property type="component" value="Chromosome"/>
</dbReference>
<dbReference type="Pfam" id="PF00255">
    <property type="entry name" value="GSHPx"/>
    <property type="match status" value="1"/>
</dbReference>
<dbReference type="AlphaFoldDB" id="A0A6C2YU20"/>
<dbReference type="SUPFAM" id="SSF52833">
    <property type="entry name" value="Thioredoxin-like"/>
    <property type="match status" value="1"/>
</dbReference>
<comment type="similarity">
    <text evidence="1 5">Belongs to the glutathione peroxidase family.</text>
</comment>
<dbReference type="PROSITE" id="PS51352">
    <property type="entry name" value="THIOREDOXIN_2"/>
    <property type="match status" value="1"/>
</dbReference>
<dbReference type="PROSITE" id="PS00460">
    <property type="entry name" value="GLUTATHIONE_PEROXID_1"/>
    <property type="match status" value="1"/>
</dbReference>
<dbReference type="PANTHER" id="PTHR11592">
    <property type="entry name" value="GLUTATHIONE PEROXIDASE"/>
    <property type="match status" value="1"/>
</dbReference>
<dbReference type="PROSITE" id="PS51355">
    <property type="entry name" value="GLUTATHIONE_PEROXID_3"/>
    <property type="match status" value="1"/>
</dbReference>
<dbReference type="KEGG" id="tim:GMBLW1_46640"/>
<proteinExistence type="inferred from homology"/>
<keyword evidence="9" id="KW-1185">Reference proteome</keyword>
<evidence type="ECO:0000259" key="7">
    <source>
        <dbReference type="PROSITE" id="PS51352"/>
    </source>
</evidence>
<evidence type="ECO:0000256" key="1">
    <source>
        <dbReference type="ARBA" id="ARBA00006926"/>
    </source>
</evidence>
<dbReference type="GO" id="GO:0034599">
    <property type="term" value="P:cellular response to oxidative stress"/>
    <property type="evidence" value="ECO:0007669"/>
    <property type="project" value="TreeGrafter"/>
</dbReference>
<dbReference type="InParanoid" id="A0A6C2YU20"/>